<evidence type="ECO:0000256" key="2">
    <source>
        <dbReference type="ARBA" id="ARBA00023125"/>
    </source>
</evidence>
<dbReference type="SMART" id="SM00871">
    <property type="entry name" value="AraC_E_bind"/>
    <property type="match status" value="1"/>
</dbReference>
<keyword evidence="6" id="KW-1185">Reference proteome</keyword>
<dbReference type="GO" id="GO:0043565">
    <property type="term" value="F:sequence-specific DNA binding"/>
    <property type="evidence" value="ECO:0007669"/>
    <property type="project" value="InterPro"/>
</dbReference>
<evidence type="ECO:0000256" key="3">
    <source>
        <dbReference type="ARBA" id="ARBA00023163"/>
    </source>
</evidence>
<reference evidence="5" key="1">
    <citation type="submission" date="2022-07" db="EMBL/GenBank/DDBJ databases">
        <title>Taxonomy of Novel Oxalotrophic and Methylotrophic Bacteria.</title>
        <authorList>
            <person name="Sahin N."/>
            <person name="Tani A."/>
        </authorList>
    </citation>
    <scope>NUCLEOTIDE SEQUENCE</scope>
    <source>
        <strain evidence="5">AM327</strain>
    </source>
</reference>
<dbReference type="Proteomes" id="UP001143545">
    <property type="component" value="Unassembled WGS sequence"/>
</dbReference>
<sequence>MVILALMTTIQRITVEYQRRMNTVLQYIETHLDEPLSLEMVAEVAMYSPYHFHRVFRTLMNEPLNEYINRRRLEKAAADLMHRNEILITDLALRYGFSSNSAFTRAFKKFYGVSPSIFRVQLPTKYSKIRIPKSKNGQPDFLFEKYLWSITNLKNWIDMNAQIMITQMPEMELAYVTAIGHTQVAEAYTTLLQWATPKGFMTLPTTKMVTVYHDSFKVTHPDKVRISAAMTVAKEVKEEGVTGRMQLRAGTCIKGSFEITLPEFEKAWSSLFIWMNEQGYKKADQHPFEIYHNDYRTHPEQKCVVDLYIPVAV</sequence>
<dbReference type="InterPro" id="IPR010499">
    <property type="entry name" value="AraC_E-bd"/>
</dbReference>
<keyword evidence="1" id="KW-0805">Transcription regulation</keyword>
<dbReference type="InterPro" id="IPR018062">
    <property type="entry name" value="HTH_AraC-typ_CS"/>
</dbReference>
<dbReference type="Pfam" id="PF12833">
    <property type="entry name" value="HTH_18"/>
    <property type="match status" value="1"/>
</dbReference>
<evidence type="ECO:0000259" key="4">
    <source>
        <dbReference type="PROSITE" id="PS01124"/>
    </source>
</evidence>
<evidence type="ECO:0000256" key="1">
    <source>
        <dbReference type="ARBA" id="ARBA00023015"/>
    </source>
</evidence>
<dbReference type="PROSITE" id="PS01124">
    <property type="entry name" value="HTH_ARAC_FAMILY_2"/>
    <property type="match status" value="1"/>
</dbReference>
<dbReference type="PANTHER" id="PTHR40055:SF1">
    <property type="entry name" value="TRANSCRIPTIONAL REGULATOR YGIV-RELATED"/>
    <property type="match status" value="1"/>
</dbReference>
<feature type="domain" description="HTH araC/xylS-type" evidence="4">
    <location>
        <begin position="22"/>
        <end position="121"/>
    </location>
</feature>
<dbReference type="InterPro" id="IPR029442">
    <property type="entry name" value="GyrI-like"/>
</dbReference>
<dbReference type="InterPro" id="IPR018060">
    <property type="entry name" value="HTH_AraC"/>
</dbReference>
<dbReference type="SUPFAM" id="SSF55136">
    <property type="entry name" value="Probable bacterial effector-binding domain"/>
    <property type="match status" value="1"/>
</dbReference>
<comment type="caution">
    <text evidence="5">The sequence shown here is derived from an EMBL/GenBank/DDBJ whole genome shotgun (WGS) entry which is preliminary data.</text>
</comment>
<dbReference type="InterPro" id="IPR020449">
    <property type="entry name" value="Tscrpt_reg_AraC-type_HTH"/>
</dbReference>
<dbReference type="Gene3D" id="1.10.10.60">
    <property type="entry name" value="Homeodomain-like"/>
    <property type="match status" value="2"/>
</dbReference>
<dbReference type="Pfam" id="PF06445">
    <property type="entry name" value="GyrI-like"/>
    <property type="match status" value="1"/>
</dbReference>
<name>A0A9W6B7G5_9FLAO</name>
<dbReference type="PROSITE" id="PS00041">
    <property type="entry name" value="HTH_ARAC_FAMILY_1"/>
    <property type="match status" value="1"/>
</dbReference>
<accession>A0A9W6B7G5</accession>
<gene>
    <name evidence="5" type="ORF">NBRC110019_20200</name>
</gene>
<dbReference type="EMBL" id="BRVP01000013">
    <property type="protein sequence ID" value="GLB52980.1"/>
    <property type="molecule type" value="Genomic_DNA"/>
</dbReference>
<evidence type="ECO:0000313" key="6">
    <source>
        <dbReference type="Proteomes" id="UP001143545"/>
    </source>
</evidence>
<dbReference type="Gene3D" id="3.20.80.10">
    <property type="entry name" value="Regulatory factor, effector binding domain"/>
    <property type="match status" value="1"/>
</dbReference>
<organism evidence="5 6">
    <name type="scientific">Neptunitalea chrysea</name>
    <dbReference type="NCBI Taxonomy" id="1647581"/>
    <lineage>
        <taxon>Bacteria</taxon>
        <taxon>Pseudomonadati</taxon>
        <taxon>Bacteroidota</taxon>
        <taxon>Flavobacteriia</taxon>
        <taxon>Flavobacteriales</taxon>
        <taxon>Flavobacteriaceae</taxon>
        <taxon>Neptunitalea</taxon>
    </lineage>
</organism>
<evidence type="ECO:0000313" key="5">
    <source>
        <dbReference type="EMBL" id="GLB52980.1"/>
    </source>
</evidence>
<dbReference type="InterPro" id="IPR009057">
    <property type="entry name" value="Homeodomain-like_sf"/>
</dbReference>
<protein>
    <submittedName>
        <fullName evidence="5">AraC family transcriptional regulator</fullName>
    </submittedName>
</protein>
<dbReference type="AlphaFoldDB" id="A0A9W6B7G5"/>
<dbReference type="GO" id="GO:0003700">
    <property type="term" value="F:DNA-binding transcription factor activity"/>
    <property type="evidence" value="ECO:0007669"/>
    <property type="project" value="InterPro"/>
</dbReference>
<dbReference type="InterPro" id="IPR011256">
    <property type="entry name" value="Reg_factor_effector_dom_sf"/>
</dbReference>
<keyword evidence="2" id="KW-0238">DNA-binding</keyword>
<dbReference type="InterPro" id="IPR050908">
    <property type="entry name" value="SmbC-like"/>
</dbReference>
<dbReference type="SMART" id="SM00342">
    <property type="entry name" value="HTH_ARAC"/>
    <property type="match status" value="1"/>
</dbReference>
<proteinExistence type="predicted"/>
<dbReference type="PANTHER" id="PTHR40055">
    <property type="entry name" value="TRANSCRIPTIONAL REGULATOR YGIV-RELATED"/>
    <property type="match status" value="1"/>
</dbReference>
<keyword evidence="3" id="KW-0804">Transcription</keyword>
<dbReference type="PRINTS" id="PR00032">
    <property type="entry name" value="HTHARAC"/>
</dbReference>
<dbReference type="SUPFAM" id="SSF46689">
    <property type="entry name" value="Homeodomain-like"/>
    <property type="match status" value="2"/>
</dbReference>